<dbReference type="EnsemblProtists" id="HpaT802453">
    <property type="protein sequence ID" value="HpaP802453"/>
    <property type="gene ID" value="HpaG802453"/>
</dbReference>
<dbReference type="EMBL" id="JH597957">
    <property type="status" value="NOT_ANNOTATED_CDS"/>
    <property type="molecule type" value="Genomic_DNA"/>
</dbReference>
<dbReference type="InParanoid" id="M4B851"/>
<reference evidence="3" key="1">
    <citation type="journal article" date="2010" name="Science">
        <title>Signatures of adaptation to obligate biotrophy in the Hyaloperonospora arabidopsidis genome.</title>
        <authorList>
            <person name="Baxter L."/>
            <person name="Tripathy S."/>
            <person name="Ishaque N."/>
            <person name="Boot N."/>
            <person name="Cabral A."/>
            <person name="Kemen E."/>
            <person name="Thines M."/>
            <person name="Ah-Fong A."/>
            <person name="Anderson R."/>
            <person name="Badejoko W."/>
            <person name="Bittner-Eddy P."/>
            <person name="Boore J.L."/>
            <person name="Chibucos M.C."/>
            <person name="Coates M."/>
            <person name="Dehal P."/>
            <person name="Delehaunty K."/>
            <person name="Dong S."/>
            <person name="Downton P."/>
            <person name="Dumas B."/>
            <person name="Fabro G."/>
            <person name="Fronick C."/>
            <person name="Fuerstenberg S.I."/>
            <person name="Fulton L."/>
            <person name="Gaulin E."/>
            <person name="Govers F."/>
            <person name="Hughes L."/>
            <person name="Humphray S."/>
            <person name="Jiang R.H."/>
            <person name="Judelson H."/>
            <person name="Kamoun S."/>
            <person name="Kyung K."/>
            <person name="Meijer H."/>
            <person name="Minx P."/>
            <person name="Morris P."/>
            <person name="Nelson J."/>
            <person name="Phuntumart V."/>
            <person name="Qutob D."/>
            <person name="Rehmany A."/>
            <person name="Rougon-Cardoso A."/>
            <person name="Ryden P."/>
            <person name="Torto-Alalibo T."/>
            <person name="Studholme D."/>
            <person name="Wang Y."/>
            <person name="Win J."/>
            <person name="Wood J."/>
            <person name="Clifton S.W."/>
            <person name="Rogers J."/>
            <person name="Van den Ackerveken G."/>
            <person name="Jones J.D."/>
            <person name="McDowell J.M."/>
            <person name="Beynon J."/>
            <person name="Tyler B.M."/>
        </authorList>
    </citation>
    <scope>NUCLEOTIDE SEQUENCE [LARGE SCALE GENOMIC DNA]</scope>
    <source>
        <strain evidence="3">Emoy2</strain>
    </source>
</reference>
<proteinExistence type="predicted"/>
<organism evidence="2 3">
    <name type="scientific">Hyaloperonospora arabidopsidis (strain Emoy2)</name>
    <name type="common">Downy mildew agent</name>
    <name type="synonym">Peronospora arabidopsidis</name>
    <dbReference type="NCBI Taxonomy" id="559515"/>
    <lineage>
        <taxon>Eukaryota</taxon>
        <taxon>Sar</taxon>
        <taxon>Stramenopiles</taxon>
        <taxon>Oomycota</taxon>
        <taxon>Peronosporomycetes</taxon>
        <taxon>Peronosporales</taxon>
        <taxon>Peronosporaceae</taxon>
        <taxon>Hyaloperonospora</taxon>
    </lineage>
</organism>
<sequence length="160" mass="17235">MVKNPMRSAAKAAEKAAARVNGTARDNSQPRAADDTSSAAPSPQLSTPVAAGAPRAAADGFQVELIYSGESDGGFNSKKTPRSPKSPDGQSTILQARRLDQVARLMVTNRVCLVRRMSTLTHPPRLLLRVRQLASTTMDRTIVVATFVVPRLPLVPHRRL</sequence>
<dbReference type="HOGENOM" id="CLU_1681281_0_0_1"/>
<dbReference type="VEuPathDB" id="FungiDB:HpaG802453"/>
<reference evidence="2" key="2">
    <citation type="submission" date="2015-06" db="UniProtKB">
        <authorList>
            <consortium name="EnsemblProtists"/>
        </authorList>
    </citation>
    <scope>IDENTIFICATION</scope>
    <source>
        <strain evidence="2">Emoy2</strain>
    </source>
</reference>
<keyword evidence="3" id="KW-1185">Reference proteome</keyword>
<protein>
    <submittedName>
        <fullName evidence="2">Uncharacterized protein</fullName>
    </submittedName>
</protein>
<feature type="region of interest" description="Disordered" evidence="1">
    <location>
        <begin position="1"/>
        <end position="53"/>
    </location>
</feature>
<feature type="region of interest" description="Disordered" evidence="1">
    <location>
        <begin position="69"/>
        <end position="90"/>
    </location>
</feature>
<evidence type="ECO:0000256" key="1">
    <source>
        <dbReference type="SAM" id="MobiDB-lite"/>
    </source>
</evidence>
<evidence type="ECO:0000313" key="2">
    <source>
        <dbReference type="EnsemblProtists" id="HpaP802453"/>
    </source>
</evidence>
<accession>M4B851</accession>
<dbReference type="AlphaFoldDB" id="M4B851"/>
<evidence type="ECO:0000313" key="3">
    <source>
        <dbReference type="Proteomes" id="UP000011713"/>
    </source>
</evidence>
<dbReference type="Proteomes" id="UP000011713">
    <property type="component" value="Unassembled WGS sequence"/>
</dbReference>
<name>M4B851_HYAAE</name>